<dbReference type="OMA" id="KRTWLIA"/>
<evidence type="ECO:0000256" key="10">
    <source>
        <dbReference type="ARBA" id="ARBA00023157"/>
    </source>
</evidence>
<dbReference type="PRINTS" id="PR00162">
    <property type="entry name" value="RIESKE"/>
</dbReference>
<dbReference type="STRING" id="37360.A0A0G4IRH2"/>
<evidence type="ECO:0000259" key="14">
    <source>
        <dbReference type="PROSITE" id="PS51296"/>
    </source>
</evidence>
<comment type="subcellular location">
    <subcellularLocation>
        <location evidence="1">Membrane</location>
        <topology evidence="1">Single-pass membrane protein</topology>
    </subcellularLocation>
    <subcellularLocation>
        <location evidence="12">Mitochondrion inner membrane</location>
    </subcellularLocation>
</comment>
<evidence type="ECO:0000256" key="11">
    <source>
        <dbReference type="RuleBase" id="RU004494"/>
    </source>
</evidence>
<evidence type="ECO:0000313" key="18">
    <source>
        <dbReference type="Proteomes" id="UP000290189"/>
    </source>
</evidence>
<dbReference type="GO" id="GO:0008121">
    <property type="term" value="F:quinol-cytochrome-c reductase activity"/>
    <property type="evidence" value="ECO:0007669"/>
    <property type="project" value="UniProtKB-EC"/>
</dbReference>
<dbReference type="Pfam" id="PF00355">
    <property type="entry name" value="Rieske"/>
    <property type="match status" value="1"/>
</dbReference>
<dbReference type="Proteomes" id="UP000039324">
    <property type="component" value="Unassembled WGS sequence"/>
</dbReference>
<dbReference type="InterPro" id="IPR006317">
    <property type="entry name" value="Ubiquinol_cyt_c_Rdtase_Fe-S-su"/>
</dbReference>
<evidence type="ECO:0000256" key="9">
    <source>
        <dbReference type="ARBA" id="ARBA00023136"/>
    </source>
</evidence>
<keyword evidence="3" id="KW-0812">Transmembrane</keyword>
<dbReference type="GO" id="GO:0005743">
    <property type="term" value="C:mitochondrial inner membrane"/>
    <property type="evidence" value="ECO:0007669"/>
    <property type="project" value="UniProtKB-SubCell"/>
</dbReference>
<keyword evidence="11" id="KW-0813">Transport</keyword>
<dbReference type="EMBL" id="CDSF01000080">
    <property type="protein sequence ID" value="CEO97792.1"/>
    <property type="molecule type" value="Genomic_DNA"/>
</dbReference>
<comment type="catalytic activity">
    <reaction evidence="11">
        <text>a quinol + 2 Fe(III)-[cytochrome c](out) = a quinone + 2 Fe(II)-[cytochrome c](out) + 2 H(+)(out)</text>
        <dbReference type="Rhea" id="RHEA:11484"/>
        <dbReference type="Rhea" id="RHEA-COMP:10350"/>
        <dbReference type="Rhea" id="RHEA-COMP:14399"/>
        <dbReference type="ChEBI" id="CHEBI:15378"/>
        <dbReference type="ChEBI" id="CHEBI:24646"/>
        <dbReference type="ChEBI" id="CHEBI:29033"/>
        <dbReference type="ChEBI" id="CHEBI:29034"/>
        <dbReference type="ChEBI" id="CHEBI:132124"/>
        <dbReference type="EC" id="7.1.1.8"/>
    </reaction>
</comment>
<evidence type="ECO:0000256" key="1">
    <source>
        <dbReference type="ARBA" id="ARBA00004167"/>
    </source>
</evidence>
<sequence length="221" mass="24132">MMRSVRVGLRRCTASRAMMATSTAPPTGGRRPDYGSSDSGYDASLKEALESGAPQTNRTLNYMTLGSARFAWASLGRVAVCKFIASMSASADVLALASLEVDLGKIQEGTTTTVKWRGKPVFIRHRTQAEVEKARADDTLPLRDPQRDADRVQKPEWLVVLGVCTHLGCVPINDAGDYKAWFCPCHGSHYDISGRIRKGPAPLNLEVPEYSFTEDNKLVIG</sequence>
<gene>
    <name evidence="15" type="ORF">PBRA_005906</name>
    <name evidence="16" type="ORF">PLBR_LOCUS5553</name>
</gene>
<dbReference type="GO" id="GO:0051537">
    <property type="term" value="F:2 iron, 2 sulfur cluster binding"/>
    <property type="evidence" value="ECO:0007669"/>
    <property type="project" value="UniProtKB-KW"/>
</dbReference>
<dbReference type="InterPro" id="IPR014349">
    <property type="entry name" value="Rieske_Fe-S_prot"/>
</dbReference>
<comment type="similarity">
    <text evidence="2">Belongs to the Rieske iron-sulfur protein family.</text>
</comment>
<keyword evidence="11" id="KW-0249">Electron transport</keyword>
<dbReference type="InterPro" id="IPR017941">
    <property type="entry name" value="Rieske_2Fe-2S"/>
</dbReference>
<evidence type="ECO:0000256" key="7">
    <source>
        <dbReference type="ARBA" id="ARBA00023004"/>
    </source>
</evidence>
<evidence type="ECO:0000256" key="5">
    <source>
        <dbReference type="ARBA" id="ARBA00022723"/>
    </source>
</evidence>
<evidence type="ECO:0000256" key="8">
    <source>
        <dbReference type="ARBA" id="ARBA00023014"/>
    </source>
</evidence>
<organism evidence="15 17">
    <name type="scientific">Plasmodiophora brassicae</name>
    <name type="common">Clubroot disease agent</name>
    <dbReference type="NCBI Taxonomy" id="37360"/>
    <lineage>
        <taxon>Eukaryota</taxon>
        <taxon>Sar</taxon>
        <taxon>Rhizaria</taxon>
        <taxon>Endomyxa</taxon>
        <taxon>Phytomyxea</taxon>
        <taxon>Plasmodiophorida</taxon>
        <taxon>Plasmodiophoridae</taxon>
        <taxon>Plasmodiophora</taxon>
    </lineage>
</organism>
<feature type="region of interest" description="Disordered" evidence="13">
    <location>
        <begin position="18"/>
        <end position="39"/>
    </location>
</feature>
<evidence type="ECO:0000256" key="4">
    <source>
        <dbReference type="ARBA" id="ARBA00022714"/>
    </source>
</evidence>
<geneLocation type="mitochondrion" evidence="16"/>
<protein>
    <recommendedName>
        <fullName evidence="11">Cytochrome b-c1 complex subunit Rieske, mitochondrial</fullName>
        <ecNumber evidence="11">7.1.1.8</ecNumber>
    </recommendedName>
</protein>
<dbReference type="InterPro" id="IPR004192">
    <property type="entry name" value="Rieske_TM"/>
</dbReference>
<keyword evidence="4" id="KW-0001">2Fe-2S</keyword>
<dbReference type="Pfam" id="PF02921">
    <property type="entry name" value="UCR_TM"/>
    <property type="match status" value="1"/>
</dbReference>
<dbReference type="OrthoDB" id="1637982at2759"/>
<dbReference type="InterPro" id="IPR036922">
    <property type="entry name" value="Rieske_2Fe-2S_sf"/>
</dbReference>
<dbReference type="SUPFAM" id="SSF81502">
    <property type="entry name" value="ISP transmembrane anchor"/>
    <property type="match status" value="1"/>
</dbReference>
<evidence type="ECO:0000256" key="13">
    <source>
        <dbReference type="SAM" id="MobiDB-lite"/>
    </source>
</evidence>
<keyword evidence="6" id="KW-1133">Transmembrane helix</keyword>
<name>A0A0G4IRH2_PLABS</name>
<accession>A0A0G4IRH2</accession>
<keyword evidence="5" id="KW-0479">Metal-binding</keyword>
<evidence type="ECO:0000256" key="2">
    <source>
        <dbReference type="ARBA" id="ARBA00010651"/>
    </source>
</evidence>
<proteinExistence type="inferred from homology"/>
<dbReference type="Proteomes" id="UP000290189">
    <property type="component" value="Unassembled WGS sequence"/>
</dbReference>
<evidence type="ECO:0000313" key="17">
    <source>
        <dbReference type="Proteomes" id="UP000039324"/>
    </source>
</evidence>
<dbReference type="InterPro" id="IPR005805">
    <property type="entry name" value="Rieske_Fe-S_prot_C"/>
</dbReference>
<evidence type="ECO:0000313" key="16">
    <source>
        <dbReference type="EMBL" id="SPQ98338.1"/>
    </source>
</evidence>
<dbReference type="EMBL" id="OVEO01000009">
    <property type="protein sequence ID" value="SPQ98338.1"/>
    <property type="molecule type" value="Genomic_DNA"/>
</dbReference>
<keyword evidence="10" id="KW-1015">Disulfide bond</keyword>
<dbReference type="Gene3D" id="2.102.10.10">
    <property type="entry name" value="Rieske [2Fe-2S] iron-sulphur domain"/>
    <property type="match status" value="1"/>
</dbReference>
<comment type="miscellaneous">
    <text evidence="11">The Rieske protein is a high potential 2Fe-2S protein.</text>
</comment>
<dbReference type="PANTHER" id="PTHR10134">
    <property type="entry name" value="CYTOCHROME B-C1 COMPLEX SUBUNIT RIESKE, MITOCHONDRIAL"/>
    <property type="match status" value="1"/>
</dbReference>
<keyword evidence="12" id="KW-0679">Respiratory chain</keyword>
<dbReference type="FunFam" id="2.102.10.10:FF:000001">
    <property type="entry name" value="Cytochrome b-c1 complex subunit Rieske, mitochondrial"/>
    <property type="match status" value="1"/>
</dbReference>
<dbReference type="EC" id="7.1.1.8" evidence="11"/>
<dbReference type="NCBIfam" id="TIGR01416">
    <property type="entry name" value="Rieske_proteo"/>
    <property type="match status" value="1"/>
</dbReference>
<dbReference type="CDD" id="cd03470">
    <property type="entry name" value="Rieske_cytochrome_bc1"/>
    <property type="match status" value="1"/>
</dbReference>
<evidence type="ECO:0000256" key="6">
    <source>
        <dbReference type="ARBA" id="ARBA00022989"/>
    </source>
</evidence>
<keyword evidence="12 16" id="KW-0496">Mitochondrion</keyword>
<keyword evidence="17" id="KW-1185">Reference proteome</keyword>
<keyword evidence="8" id="KW-0411">Iron-sulfur</keyword>
<dbReference type="PROSITE" id="PS51296">
    <property type="entry name" value="RIESKE"/>
    <property type="match status" value="1"/>
</dbReference>
<reference evidence="16 18" key="2">
    <citation type="submission" date="2018-03" db="EMBL/GenBank/DDBJ databases">
        <authorList>
            <person name="Fogelqvist J."/>
        </authorList>
    </citation>
    <scope>NUCLEOTIDE SEQUENCE [LARGE SCALE GENOMIC DNA]</scope>
</reference>
<dbReference type="SUPFAM" id="SSF50022">
    <property type="entry name" value="ISP domain"/>
    <property type="match status" value="1"/>
</dbReference>
<feature type="domain" description="Rieske" evidence="14">
    <location>
        <begin position="128"/>
        <end position="219"/>
    </location>
</feature>
<dbReference type="GO" id="GO:0046872">
    <property type="term" value="F:metal ion binding"/>
    <property type="evidence" value="ECO:0007669"/>
    <property type="project" value="UniProtKB-KW"/>
</dbReference>
<comment type="cofactor">
    <cofactor evidence="11">
        <name>[2Fe-2S] cluster</name>
        <dbReference type="ChEBI" id="CHEBI:190135"/>
    </cofactor>
    <text evidence="11">Binds 1 [2Fe-2S] cluster per subunit.</text>
</comment>
<keyword evidence="7" id="KW-0408">Iron</keyword>
<dbReference type="AlphaFoldDB" id="A0A0G4IRH2"/>
<evidence type="ECO:0000313" key="15">
    <source>
        <dbReference type="EMBL" id="CEO97792.1"/>
    </source>
</evidence>
<evidence type="ECO:0000256" key="12">
    <source>
        <dbReference type="RuleBase" id="RU004495"/>
    </source>
</evidence>
<reference evidence="15 17" key="1">
    <citation type="submission" date="2015-02" db="EMBL/GenBank/DDBJ databases">
        <authorList>
            <person name="Chooi Y.-H."/>
        </authorList>
    </citation>
    <scope>NUCLEOTIDE SEQUENCE [LARGE SCALE GENOMIC DNA]</scope>
    <source>
        <strain evidence="15">E3</strain>
    </source>
</reference>
<evidence type="ECO:0000256" key="3">
    <source>
        <dbReference type="ARBA" id="ARBA00022692"/>
    </source>
</evidence>
<keyword evidence="9" id="KW-0472">Membrane</keyword>